<evidence type="ECO:0000313" key="4">
    <source>
        <dbReference type="Proteomes" id="UP001224433"/>
    </source>
</evidence>
<dbReference type="Proteomes" id="UP001224433">
    <property type="component" value="Chromosome"/>
</dbReference>
<sequence length="77" mass="7597">MMRAIFGSTGATLAGAALVVLTLAGASWSTTGSGGPAGVPEGEIRPLAGAVEYPPKDPCRDPINGWQGKPPVSCSGS</sequence>
<keyword evidence="2" id="KW-0732">Signal</keyword>
<evidence type="ECO:0000256" key="2">
    <source>
        <dbReference type="SAM" id="SignalP"/>
    </source>
</evidence>
<name>A0ABY9J9U9_9ACTN</name>
<keyword evidence="4" id="KW-1185">Reference proteome</keyword>
<organism evidence="3 4">
    <name type="scientific">Streptomyces glycanivorans</name>
    <dbReference type="NCBI Taxonomy" id="3033808"/>
    <lineage>
        <taxon>Bacteria</taxon>
        <taxon>Bacillati</taxon>
        <taxon>Actinomycetota</taxon>
        <taxon>Actinomycetes</taxon>
        <taxon>Kitasatosporales</taxon>
        <taxon>Streptomycetaceae</taxon>
        <taxon>Streptomyces</taxon>
    </lineage>
</organism>
<evidence type="ECO:0000256" key="1">
    <source>
        <dbReference type="SAM" id="MobiDB-lite"/>
    </source>
</evidence>
<accession>A0ABY9J9U9</accession>
<dbReference type="EMBL" id="CP120983">
    <property type="protein sequence ID" value="WLQ64472.1"/>
    <property type="molecule type" value="Genomic_DNA"/>
</dbReference>
<evidence type="ECO:0000313" key="3">
    <source>
        <dbReference type="EMBL" id="WLQ64472.1"/>
    </source>
</evidence>
<feature type="region of interest" description="Disordered" evidence="1">
    <location>
        <begin position="29"/>
        <end position="77"/>
    </location>
</feature>
<feature type="signal peptide" evidence="2">
    <location>
        <begin position="1"/>
        <end position="26"/>
    </location>
</feature>
<protein>
    <submittedName>
        <fullName evidence="3">Uncharacterized protein</fullName>
    </submittedName>
</protein>
<dbReference type="RefSeq" id="WP_147959259.1">
    <property type="nucleotide sequence ID" value="NZ_CP120983.1"/>
</dbReference>
<proteinExistence type="predicted"/>
<gene>
    <name evidence="3" type="ORF">P8A20_13105</name>
</gene>
<feature type="chain" id="PRO_5047470778" evidence="2">
    <location>
        <begin position="27"/>
        <end position="77"/>
    </location>
</feature>
<reference evidence="3 4" key="1">
    <citation type="submission" date="2023-03" db="EMBL/GenBank/DDBJ databases">
        <title>Isolation and description of six Streptomyces strains from soil environments, able to metabolize different microbial glucans.</title>
        <authorList>
            <person name="Widen T."/>
            <person name="Larsbrink J."/>
        </authorList>
    </citation>
    <scope>NUCLEOTIDE SEQUENCE [LARGE SCALE GENOMIC DNA]</scope>
    <source>
        <strain evidence="3 4">Alt3</strain>
    </source>
</reference>